<dbReference type="EMBL" id="JAVRET010000103">
    <property type="protein sequence ID" value="MDT0412953.1"/>
    <property type="molecule type" value="Genomic_DNA"/>
</dbReference>
<keyword evidence="2" id="KW-1185">Reference proteome</keyword>
<dbReference type="Proteomes" id="UP001183610">
    <property type="component" value="Unassembled WGS sequence"/>
</dbReference>
<protein>
    <submittedName>
        <fullName evidence="1">Uncharacterized protein</fullName>
    </submittedName>
</protein>
<proteinExistence type="predicted"/>
<accession>A0ABU2R9G2</accession>
<dbReference type="RefSeq" id="WP_010290429.1">
    <property type="nucleotide sequence ID" value="NZ_JAVRET010000103.1"/>
</dbReference>
<organism evidence="1 2">
    <name type="scientific">Streptomyces evansiae</name>
    <dbReference type="NCBI Taxonomy" id="3075535"/>
    <lineage>
        <taxon>Bacteria</taxon>
        <taxon>Bacillati</taxon>
        <taxon>Actinomycetota</taxon>
        <taxon>Actinomycetes</taxon>
        <taxon>Kitasatosporales</taxon>
        <taxon>Streptomycetaceae</taxon>
        <taxon>Streptomyces</taxon>
    </lineage>
</organism>
<sequence>MLLLLTAEPNTVSTWQDWQQHSVDPEDQRGLSRFPAGEHAVANSTVAALAVQCSPYEEMEGAPPVYLTVVAQANRSLDVSGDKARSALVRLATDFARQAHKDARCDLPSRLPEG</sequence>
<evidence type="ECO:0000313" key="1">
    <source>
        <dbReference type="EMBL" id="MDT0412953.1"/>
    </source>
</evidence>
<name>A0ABU2R9G2_9ACTN</name>
<evidence type="ECO:0000313" key="2">
    <source>
        <dbReference type="Proteomes" id="UP001183610"/>
    </source>
</evidence>
<reference evidence="2" key="1">
    <citation type="submission" date="2023-07" db="EMBL/GenBank/DDBJ databases">
        <title>30 novel species of actinomycetes from the DSMZ collection.</title>
        <authorList>
            <person name="Nouioui I."/>
        </authorList>
    </citation>
    <scope>NUCLEOTIDE SEQUENCE [LARGE SCALE GENOMIC DNA]</scope>
    <source>
        <strain evidence="2">DSM 41979</strain>
    </source>
</reference>
<gene>
    <name evidence="1" type="ORF">RM698_28400</name>
</gene>
<comment type="caution">
    <text evidence="1">The sequence shown here is derived from an EMBL/GenBank/DDBJ whole genome shotgun (WGS) entry which is preliminary data.</text>
</comment>